<dbReference type="EMBL" id="BMAW01115375">
    <property type="protein sequence ID" value="GFT65892.1"/>
    <property type="molecule type" value="Genomic_DNA"/>
</dbReference>
<proteinExistence type="predicted"/>
<dbReference type="AlphaFoldDB" id="A0A8X6PIE6"/>
<dbReference type="Proteomes" id="UP000887013">
    <property type="component" value="Unassembled WGS sequence"/>
</dbReference>
<gene>
    <name evidence="2" type="ORF">NPIL_282931</name>
</gene>
<protein>
    <submittedName>
        <fullName evidence="2">Uncharacterized protein</fullName>
    </submittedName>
</protein>
<feature type="compositionally biased region" description="Basic and acidic residues" evidence="1">
    <location>
        <begin position="9"/>
        <end position="24"/>
    </location>
</feature>
<comment type="caution">
    <text evidence="2">The sequence shown here is derived from an EMBL/GenBank/DDBJ whole genome shotgun (WGS) entry which is preliminary data.</text>
</comment>
<evidence type="ECO:0000313" key="2">
    <source>
        <dbReference type="EMBL" id="GFT65892.1"/>
    </source>
</evidence>
<sequence length="117" mass="13238">MASEIEPTTCEKQHLPRTRDEEPSTTKVPPEDEVEAARSDLEPCEFNLLVGWFVCWLVGWRRVQIEAIIWILVHVLQSQKAPQSYHSTVLLRRGILLTSAKRITKGHVKACSGESSS</sequence>
<organism evidence="2 3">
    <name type="scientific">Nephila pilipes</name>
    <name type="common">Giant wood spider</name>
    <name type="synonym">Nephila maculata</name>
    <dbReference type="NCBI Taxonomy" id="299642"/>
    <lineage>
        <taxon>Eukaryota</taxon>
        <taxon>Metazoa</taxon>
        <taxon>Ecdysozoa</taxon>
        <taxon>Arthropoda</taxon>
        <taxon>Chelicerata</taxon>
        <taxon>Arachnida</taxon>
        <taxon>Araneae</taxon>
        <taxon>Araneomorphae</taxon>
        <taxon>Entelegynae</taxon>
        <taxon>Araneoidea</taxon>
        <taxon>Nephilidae</taxon>
        <taxon>Nephila</taxon>
    </lineage>
</organism>
<evidence type="ECO:0000256" key="1">
    <source>
        <dbReference type="SAM" id="MobiDB-lite"/>
    </source>
</evidence>
<name>A0A8X6PIE6_NEPPI</name>
<feature type="region of interest" description="Disordered" evidence="1">
    <location>
        <begin position="1"/>
        <end position="34"/>
    </location>
</feature>
<accession>A0A8X6PIE6</accession>
<reference evidence="2" key="1">
    <citation type="submission" date="2020-08" db="EMBL/GenBank/DDBJ databases">
        <title>Multicomponent nature underlies the extraordinary mechanical properties of spider dragline silk.</title>
        <authorList>
            <person name="Kono N."/>
            <person name="Nakamura H."/>
            <person name="Mori M."/>
            <person name="Yoshida Y."/>
            <person name="Ohtoshi R."/>
            <person name="Malay A.D."/>
            <person name="Moran D.A.P."/>
            <person name="Tomita M."/>
            <person name="Numata K."/>
            <person name="Arakawa K."/>
        </authorList>
    </citation>
    <scope>NUCLEOTIDE SEQUENCE</scope>
</reference>
<keyword evidence="3" id="KW-1185">Reference proteome</keyword>
<evidence type="ECO:0000313" key="3">
    <source>
        <dbReference type="Proteomes" id="UP000887013"/>
    </source>
</evidence>